<gene>
    <name evidence="2" type="ORF">LX97_00113</name>
</gene>
<sequence>MKKINLLILSYFFSLFCMSQSGEFEIQKNGLIYDESTMNSLSNVVDSLNLEFKLCDSNKLFTSKYQAIGHKLELKKNDIKSAKKDLENNISLEKFLKKYPGTKLTKNILIVQFKYKDYEENDVMQFTEIRLDNDYGLEFRFDENLNKYNPKNLGNWIFKYSAKSSYSDEYIDAFYLPNKMESKKIPLYYSKMIGYADCLIDTTSTKFKKDLESGWVEIPQNWKSLPSTKQAELLNKLRSTRVVGSCSQDSSPRRHAINIAMLSAQTQNWEVFLKAHLDVMNDRFERISDGSYAWAGRKTYLKELEELHIDVLDLIIGISLRMEDPAINHYYGSIRRIGRALTETNNKSRVEQQLFSILTDTELDIYNRVLGFYIINNYYHNLEDKNEKLRFQTKLEEAVKSLPKELYSQIEF</sequence>
<comment type="caution">
    <text evidence="2">The sequence shown here is derived from an EMBL/GenBank/DDBJ whole genome shotgun (WGS) entry which is preliminary data.</text>
</comment>
<feature type="signal peptide" evidence="1">
    <location>
        <begin position="1"/>
        <end position="19"/>
    </location>
</feature>
<keyword evidence="1" id="KW-0732">Signal</keyword>
<evidence type="ECO:0000313" key="3">
    <source>
        <dbReference type="Proteomes" id="UP000248584"/>
    </source>
</evidence>
<protein>
    <submittedName>
        <fullName evidence="2">Uncharacterized protein</fullName>
    </submittedName>
</protein>
<evidence type="ECO:0000313" key="2">
    <source>
        <dbReference type="EMBL" id="PZX43114.1"/>
    </source>
</evidence>
<reference evidence="2 3" key="1">
    <citation type="submission" date="2018-06" db="EMBL/GenBank/DDBJ databases">
        <title>Genomic Encyclopedia of Archaeal and Bacterial Type Strains, Phase II (KMG-II): from individual species to whole genera.</title>
        <authorList>
            <person name="Goeker M."/>
        </authorList>
    </citation>
    <scope>NUCLEOTIDE SEQUENCE [LARGE SCALE GENOMIC DNA]</scope>
    <source>
        <strain evidence="2 3">DSM 17205</strain>
    </source>
</reference>
<keyword evidence="3" id="KW-1185">Reference proteome</keyword>
<evidence type="ECO:0000256" key="1">
    <source>
        <dbReference type="SAM" id="SignalP"/>
    </source>
</evidence>
<feature type="chain" id="PRO_5047230694" evidence="1">
    <location>
        <begin position="20"/>
        <end position="412"/>
    </location>
</feature>
<dbReference type="Proteomes" id="UP000248584">
    <property type="component" value="Unassembled WGS sequence"/>
</dbReference>
<accession>A0ABX5PZB7</accession>
<dbReference type="EMBL" id="QKZR01000001">
    <property type="protein sequence ID" value="PZX43114.1"/>
    <property type="molecule type" value="Genomic_DNA"/>
</dbReference>
<organism evidence="2 3">
    <name type="scientific">Nonlabens dokdonensis</name>
    <dbReference type="NCBI Taxonomy" id="328515"/>
    <lineage>
        <taxon>Bacteria</taxon>
        <taxon>Pseudomonadati</taxon>
        <taxon>Bacteroidota</taxon>
        <taxon>Flavobacteriia</taxon>
        <taxon>Flavobacteriales</taxon>
        <taxon>Flavobacteriaceae</taxon>
        <taxon>Nonlabens</taxon>
    </lineage>
</organism>
<proteinExistence type="predicted"/>
<name>A0ABX5PZB7_9FLAO</name>
<dbReference type="RefSeq" id="WP_015360913.1">
    <property type="nucleotide sequence ID" value="NZ_QKZR01000001.1"/>
</dbReference>